<dbReference type="InterPro" id="IPR002470">
    <property type="entry name" value="Peptidase_S9A"/>
</dbReference>
<dbReference type="SUPFAM" id="SSF50993">
    <property type="entry name" value="Peptidase/esterase 'gauge' domain"/>
    <property type="match status" value="1"/>
</dbReference>
<evidence type="ECO:0000256" key="1">
    <source>
        <dbReference type="ARBA" id="ARBA00022670"/>
    </source>
</evidence>
<keyword evidence="7" id="KW-1185">Reference proteome</keyword>
<name>A0ABP9RLX1_9ACTN</name>
<dbReference type="PRINTS" id="PR00862">
    <property type="entry name" value="PROLIGOPTASE"/>
</dbReference>
<dbReference type="RefSeq" id="WP_345627118.1">
    <property type="nucleotide sequence ID" value="NZ_BAABJQ010000003.1"/>
</dbReference>
<evidence type="ECO:0000313" key="7">
    <source>
        <dbReference type="Proteomes" id="UP001501570"/>
    </source>
</evidence>
<sequence length="700" mass="77322">MTDDPYRWLEDVDAPGALDWVRGRSDRTVAELAGGPRFAALRDGIRQVLDDENRIPFTTWRGEHLYNLWKDRDHPRGLWRRTTLAEYRTLQPRWEVLLDVDLLAEREGESWVWQGATVLRPGYQRCLISLSRGGADASVVREFDLTSLTFVADGFTLPEAKSEVGWIDLDRIYVGTDFGPGSLTSSGYPRVVKQWRRGTPLSEATVVFEGAIDDVAVSAVHDPTPGFERDVVSRWRDFFSVQRHLRVVGPDGGARLVPIPVPDDAVVDLHREWLLIRTRTPWTRDAITYPAGCLLAVRLEEFVAGGGEPTVLFEPVPDTSLTDHSWTRNHLIMTVLSDVRSRQLLATPGEHGWTLGPLVDPAAAADGAGLAEGHTEVADTNPDHTDEYLLSTSGYTRPATLRHGTVGADGPEILKEEPAFFDAEGMSVRQFFAVSADGTRVPYFVVAPPGDGPTLLTGYGGFELANTPRYSGVIGRGWLSRGGRYVVANIRGGGEYGPAWHHAAMRERRPRAYEDFAAVATDLVERGITTRQRLGIEGASNGGLLTGVMLTRYPRLFGAIVSQVPLLDLRHYHELLAGASWMAEYGDPDDPADWAYLSEFSPYHNVRAGQPYPPVLFVTSTRDDRVHPGHARKMVARMDELGYDVHYYENVEGGHGGAADNAQLSFKWALVLEFLWQHLTVPPHDTPAATAAPAPGRAAD</sequence>
<reference evidence="7" key="1">
    <citation type="journal article" date="2019" name="Int. J. Syst. Evol. Microbiol.">
        <title>The Global Catalogue of Microorganisms (GCM) 10K type strain sequencing project: providing services to taxonomists for standard genome sequencing and annotation.</title>
        <authorList>
            <consortium name="The Broad Institute Genomics Platform"/>
            <consortium name="The Broad Institute Genome Sequencing Center for Infectious Disease"/>
            <person name="Wu L."/>
            <person name="Ma J."/>
        </authorList>
    </citation>
    <scope>NUCLEOTIDE SEQUENCE [LARGE SCALE GENOMIC DNA]</scope>
    <source>
        <strain evidence="7">JCM 18304</strain>
    </source>
</reference>
<evidence type="ECO:0000256" key="2">
    <source>
        <dbReference type="ARBA" id="ARBA00022801"/>
    </source>
</evidence>
<organism evidence="6 7">
    <name type="scientific">Rugosimonospora acidiphila</name>
    <dbReference type="NCBI Taxonomy" id="556531"/>
    <lineage>
        <taxon>Bacteria</taxon>
        <taxon>Bacillati</taxon>
        <taxon>Actinomycetota</taxon>
        <taxon>Actinomycetes</taxon>
        <taxon>Micromonosporales</taxon>
        <taxon>Micromonosporaceae</taxon>
        <taxon>Rugosimonospora</taxon>
    </lineage>
</organism>
<evidence type="ECO:0000259" key="5">
    <source>
        <dbReference type="Pfam" id="PF02897"/>
    </source>
</evidence>
<dbReference type="PANTHER" id="PTHR42881">
    <property type="entry name" value="PROLYL ENDOPEPTIDASE"/>
    <property type="match status" value="1"/>
</dbReference>
<dbReference type="Proteomes" id="UP001501570">
    <property type="component" value="Unassembled WGS sequence"/>
</dbReference>
<keyword evidence="1" id="KW-0645">Protease</keyword>
<keyword evidence="3" id="KW-0720">Serine protease</keyword>
<gene>
    <name evidence="6" type="ORF">GCM10023322_13600</name>
</gene>
<protein>
    <submittedName>
        <fullName evidence="6">Prolyl oligopeptidase family serine peptidase</fullName>
    </submittedName>
</protein>
<dbReference type="Pfam" id="PF00326">
    <property type="entry name" value="Peptidase_S9"/>
    <property type="match status" value="1"/>
</dbReference>
<evidence type="ECO:0000259" key="4">
    <source>
        <dbReference type="Pfam" id="PF00326"/>
    </source>
</evidence>
<keyword evidence="2" id="KW-0378">Hydrolase</keyword>
<feature type="domain" description="Peptidase S9A N-terminal" evidence="5">
    <location>
        <begin position="3"/>
        <end position="217"/>
    </location>
</feature>
<accession>A0ABP9RLX1</accession>
<evidence type="ECO:0000313" key="6">
    <source>
        <dbReference type="EMBL" id="GAA5180701.1"/>
    </source>
</evidence>
<dbReference type="Pfam" id="PF02897">
    <property type="entry name" value="Peptidase_S9_N"/>
    <property type="match status" value="1"/>
</dbReference>
<dbReference type="Gene3D" id="3.40.50.1820">
    <property type="entry name" value="alpha/beta hydrolase"/>
    <property type="match status" value="1"/>
</dbReference>
<dbReference type="InterPro" id="IPR051167">
    <property type="entry name" value="Prolyl_oligopep/macrocyclase"/>
</dbReference>
<proteinExistence type="predicted"/>
<dbReference type="InterPro" id="IPR023302">
    <property type="entry name" value="Pept_S9A_N"/>
</dbReference>
<comment type="caution">
    <text evidence="6">The sequence shown here is derived from an EMBL/GenBank/DDBJ whole genome shotgun (WGS) entry which is preliminary data.</text>
</comment>
<dbReference type="InterPro" id="IPR001375">
    <property type="entry name" value="Peptidase_S9_cat"/>
</dbReference>
<dbReference type="SUPFAM" id="SSF53474">
    <property type="entry name" value="alpha/beta-Hydrolases"/>
    <property type="match status" value="1"/>
</dbReference>
<dbReference type="PANTHER" id="PTHR42881:SF13">
    <property type="entry name" value="PROLYL ENDOPEPTIDASE"/>
    <property type="match status" value="1"/>
</dbReference>
<dbReference type="EMBL" id="BAABJQ010000003">
    <property type="protein sequence ID" value="GAA5180701.1"/>
    <property type="molecule type" value="Genomic_DNA"/>
</dbReference>
<evidence type="ECO:0000256" key="3">
    <source>
        <dbReference type="ARBA" id="ARBA00022825"/>
    </source>
</evidence>
<dbReference type="Gene3D" id="2.130.10.120">
    <property type="entry name" value="Prolyl oligopeptidase, N-terminal domain"/>
    <property type="match status" value="1"/>
</dbReference>
<feature type="domain" description="Peptidase S9 prolyl oligopeptidase catalytic" evidence="4">
    <location>
        <begin position="478"/>
        <end position="679"/>
    </location>
</feature>
<dbReference type="InterPro" id="IPR029058">
    <property type="entry name" value="AB_hydrolase_fold"/>
</dbReference>